<evidence type="ECO:0000256" key="1">
    <source>
        <dbReference type="ARBA" id="ARBA00022737"/>
    </source>
</evidence>
<dbReference type="EMBL" id="CADEAL010001463">
    <property type="protein sequence ID" value="CAB1432680.1"/>
    <property type="molecule type" value="Genomic_DNA"/>
</dbReference>
<sequence length="151" mass="17136">MDEYVPGETRLLCGWELGKLHRLHNTHVFVDLLCPSVRPERSNSPLLEEEEEEEEEDDGDPFILSVQMQRKNVHLLLNVFLLAGWGAVLLAGRFYWMGNKPPNFSNSDNPAADSPSLLSRTLTFFHLPAANFWLLLCPTCSALIGRWTPCL</sequence>
<organism evidence="7 8">
    <name type="scientific">Pleuronectes platessa</name>
    <name type="common">European plaice</name>
    <dbReference type="NCBI Taxonomy" id="8262"/>
    <lineage>
        <taxon>Eukaryota</taxon>
        <taxon>Metazoa</taxon>
        <taxon>Chordata</taxon>
        <taxon>Craniata</taxon>
        <taxon>Vertebrata</taxon>
        <taxon>Euteleostomi</taxon>
        <taxon>Actinopterygii</taxon>
        <taxon>Neopterygii</taxon>
        <taxon>Teleostei</taxon>
        <taxon>Neoteleostei</taxon>
        <taxon>Acanthomorphata</taxon>
        <taxon>Carangaria</taxon>
        <taxon>Pleuronectiformes</taxon>
        <taxon>Pleuronectoidei</taxon>
        <taxon>Pleuronectidae</taxon>
        <taxon>Pleuronectes</taxon>
    </lineage>
</organism>
<dbReference type="InterPro" id="IPR052384">
    <property type="entry name" value="TMTC_O-mannosyltransferase"/>
</dbReference>
<feature type="transmembrane region" description="Helical" evidence="5">
    <location>
        <begin position="124"/>
        <end position="145"/>
    </location>
</feature>
<evidence type="ECO:0000313" key="8">
    <source>
        <dbReference type="Proteomes" id="UP001153269"/>
    </source>
</evidence>
<keyword evidence="8" id="KW-1185">Reference proteome</keyword>
<dbReference type="GO" id="GO:0005789">
    <property type="term" value="C:endoplasmic reticulum membrane"/>
    <property type="evidence" value="ECO:0007669"/>
    <property type="project" value="TreeGrafter"/>
</dbReference>
<feature type="region of interest" description="Disordered" evidence="4">
    <location>
        <begin position="40"/>
        <end position="60"/>
    </location>
</feature>
<dbReference type="GO" id="GO:0000030">
    <property type="term" value="F:mannosyltransferase activity"/>
    <property type="evidence" value="ECO:0007669"/>
    <property type="project" value="TreeGrafter"/>
</dbReference>
<evidence type="ECO:0000313" key="7">
    <source>
        <dbReference type="EMBL" id="CAB1432680.1"/>
    </source>
</evidence>
<evidence type="ECO:0000256" key="4">
    <source>
        <dbReference type="SAM" id="MobiDB-lite"/>
    </source>
</evidence>
<dbReference type="InterPro" id="IPR013618">
    <property type="entry name" value="TMTC_DUF1736"/>
</dbReference>
<feature type="domain" description="DUF1736" evidence="6">
    <location>
        <begin position="99"/>
        <end position="139"/>
    </location>
</feature>
<dbReference type="GO" id="GO:0035269">
    <property type="term" value="P:protein O-linked glycosylation via mannose"/>
    <property type="evidence" value="ECO:0007669"/>
    <property type="project" value="TreeGrafter"/>
</dbReference>
<dbReference type="Pfam" id="PF08409">
    <property type="entry name" value="TMTC_DUF1736"/>
    <property type="match status" value="1"/>
</dbReference>
<keyword evidence="1" id="KW-0677">Repeat</keyword>
<dbReference type="PANTHER" id="PTHR44216">
    <property type="entry name" value="PROTEIN O-MANNOSYL-TRANSFERASE TMTC2"/>
    <property type="match status" value="1"/>
</dbReference>
<feature type="compositionally biased region" description="Acidic residues" evidence="4">
    <location>
        <begin position="47"/>
        <end position="60"/>
    </location>
</feature>
<keyword evidence="2" id="KW-0802">TPR repeat</keyword>
<name>A0A9N7UJN6_PLEPL</name>
<evidence type="ECO:0000256" key="5">
    <source>
        <dbReference type="SAM" id="Phobius"/>
    </source>
</evidence>
<evidence type="ECO:0000256" key="3">
    <source>
        <dbReference type="ARBA" id="ARBA00023136"/>
    </source>
</evidence>
<feature type="transmembrane region" description="Helical" evidence="5">
    <location>
        <begin position="75"/>
        <end position="96"/>
    </location>
</feature>
<proteinExistence type="predicted"/>
<dbReference type="PANTHER" id="PTHR44216:SF3">
    <property type="entry name" value="PROTEIN O-MANNOSYL-TRANSFERASE TMTC2"/>
    <property type="match status" value="1"/>
</dbReference>
<keyword evidence="3 5" id="KW-0472">Membrane</keyword>
<evidence type="ECO:0000256" key="2">
    <source>
        <dbReference type="ARBA" id="ARBA00022803"/>
    </source>
</evidence>
<evidence type="ECO:0000259" key="6">
    <source>
        <dbReference type="Pfam" id="PF08409"/>
    </source>
</evidence>
<gene>
    <name evidence="7" type="ORF">PLEPLA_LOCUS20763</name>
</gene>
<accession>A0A9N7UJN6</accession>
<reference evidence="7" key="1">
    <citation type="submission" date="2020-03" db="EMBL/GenBank/DDBJ databases">
        <authorList>
            <person name="Weist P."/>
        </authorList>
    </citation>
    <scope>NUCLEOTIDE SEQUENCE</scope>
</reference>
<keyword evidence="5" id="KW-0812">Transmembrane</keyword>
<keyword evidence="5" id="KW-1133">Transmembrane helix</keyword>
<protein>
    <recommendedName>
        <fullName evidence="6">DUF1736 domain-containing protein</fullName>
    </recommendedName>
</protein>
<comment type="caution">
    <text evidence="7">The sequence shown here is derived from an EMBL/GenBank/DDBJ whole genome shotgun (WGS) entry which is preliminary data.</text>
</comment>
<dbReference type="AlphaFoldDB" id="A0A9N7UJN6"/>
<dbReference type="Proteomes" id="UP001153269">
    <property type="component" value="Unassembled WGS sequence"/>
</dbReference>